<sequence>LAVPVLYENKEEWEIVRGPDRLIEKVVIHRMVTQNG</sequence>
<protein>
    <submittedName>
        <fullName evidence="1">Uncharacterized protein</fullName>
    </submittedName>
</protein>
<dbReference type="AlphaFoldDB" id="X1QHN0"/>
<name>X1QHN0_9ZZZZ</name>
<reference evidence="1" key="1">
    <citation type="journal article" date="2014" name="Front. Microbiol.">
        <title>High frequency of phylogenetically diverse reductive dehalogenase-homologous genes in deep subseafloor sedimentary metagenomes.</title>
        <authorList>
            <person name="Kawai M."/>
            <person name="Futagami T."/>
            <person name="Toyoda A."/>
            <person name="Takaki Y."/>
            <person name="Nishi S."/>
            <person name="Hori S."/>
            <person name="Arai W."/>
            <person name="Tsubouchi T."/>
            <person name="Morono Y."/>
            <person name="Uchiyama I."/>
            <person name="Ito T."/>
            <person name="Fujiyama A."/>
            <person name="Inagaki F."/>
            <person name="Takami H."/>
        </authorList>
    </citation>
    <scope>NUCLEOTIDE SEQUENCE</scope>
    <source>
        <strain evidence="1">Expedition CK06-06</strain>
    </source>
</reference>
<accession>X1QHN0</accession>
<proteinExistence type="predicted"/>
<comment type="caution">
    <text evidence="1">The sequence shown here is derived from an EMBL/GenBank/DDBJ whole genome shotgun (WGS) entry which is preliminary data.</text>
</comment>
<gene>
    <name evidence="1" type="ORF">S12H4_08881</name>
</gene>
<evidence type="ECO:0000313" key="1">
    <source>
        <dbReference type="EMBL" id="GAI67748.1"/>
    </source>
</evidence>
<organism evidence="1">
    <name type="scientific">marine sediment metagenome</name>
    <dbReference type="NCBI Taxonomy" id="412755"/>
    <lineage>
        <taxon>unclassified sequences</taxon>
        <taxon>metagenomes</taxon>
        <taxon>ecological metagenomes</taxon>
    </lineage>
</organism>
<feature type="non-terminal residue" evidence="1">
    <location>
        <position position="1"/>
    </location>
</feature>
<dbReference type="EMBL" id="BARW01003500">
    <property type="protein sequence ID" value="GAI67748.1"/>
    <property type="molecule type" value="Genomic_DNA"/>
</dbReference>